<feature type="domain" description="Malic enzyme NAD-binding" evidence="15">
    <location>
        <begin position="191"/>
        <end position="444"/>
    </location>
</feature>
<feature type="domain" description="Malic enzyme N-terminal" evidence="16">
    <location>
        <begin position="53"/>
        <end position="181"/>
    </location>
</feature>
<keyword evidence="9" id="KW-0498">Mitosis</keyword>
<dbReference type="CDD" id="cd05312">
    <property type="entry name" value="NAD_bind_1_malic_enz"/>
    <property type="match status" value="1"/>
</dbReference>
<evidence type="ECO:0000259" key="15">
    <source>
        <dbReference type="SMART" id="SM00919"/>
    </source>
</evidence>
<keyword evidence="18" id="KW-1185">Reference proteome</keyword>
<keyword evidence="7" id="KW-0132">Cell division</keyword>
<proteinExistence type="inferred from homology"/>
<dbReference type="GO" id="GO:0046872">
    <property type="term" value="F:metal ion binding"/>
    <property type="evidence" value="ECO:0007669"/>
    <property type="project" value="UniProtKB-KW"/>
</dbReference>
<keyword evidence="11" id="KW-0175">Coiled coil</keyword>
<dbReference type="SMART" id="SM01274">
    <property type="entry name" value="malic"/>
    <property type="match status" value="1"/>
</dbReference>
<dbReference type="InterPro" id="IPR013255">
    <property type="entry name" value="Spc25_C"/>
</dbReference>
<protein>
    <recommendedName>
        <fullName evidence="14">Malic enzyme</fullName>
    </recommendedName>
</protein>
<dbReference type="Proteomes" id="UP000678499">
    <property type="component" value="Unassembled WGS sequence"/>
</dbReference>
<comment type="subcellular location">
    <subcellularLocation>
        <location evidence="3">Chromosome</location>
        <location evidence="3">Centromere</location>
    </subcellularLocation>
</comment>
<dbReference type="Gene3D" id="3.40.50.10380">
    <property type="entry name" value="Malic enzyme, N-terminal domain"/>
    <property type="match status" value="2"/>
</dbReference>
<dbReference type="InterPro" id="IPR012301">
    <property type="entry name" value="Malic_N_dom"/>
</dbReference>
<evidence type="ECO:0000256" key="13">
    <source>
        <dbReference type="ARBA" id="ARBA00023328"/>
    </source>
</evidence>
<evidence type="ECO:0000313" key="18">
    <source>
        <dbReference type="Proteomes" id="UP000678499"/>
    </source>
</evidence>
<dbReference type="GO" id="GO:0031262">
    <property type="term" value="C:Ndc80 complex"/>
    <property type="evidence" value="ECO:0007669"/>
    <property type="project" value="InterPro"/>
</dbReference>
<organism evidence="17">
    <name type="scientific">Notodromas monacha</name>
    <dbReference type="NCBI Taxonomy" id="399045"/>
    <lineage>
        <taxon>Eukaryota</taxon>
        <taxon>Metazoa</taxon>
        <taxon>Ecdysozoa</taxon>
        <taxon>Arthropoda</taxon>
        <taxon>Crustacea</taxon>
        <taxon>Oligostraca</taxon>
        <taxon>Ostracoda</taxon>
        <taxon>Podocopa</taxon>
        <taxon>Podocopida</taxon>
        <taxon>Cypridocopina</taxon>
        <taxon>Cypridoidea</taxon>
        <taxon>Cyprididae</taxon>
        <taxon>Notodromas</taxon>
    </lineage>
</organism>
<keyword evidence="13" id="KW-0137">Centromere</keyword>
<accession>A0A7R9GIK0</accession>
<evidence type="ECO:0000256" key="8">
    <source>
        <dbReference type="ARBA" id="ARBA00022723"/>
    </source>
</evidence>
<evidence type="ECO:0000256" key="11">
    <source>
        <dbReference type="ARBA" id="ARBA00023054"/>
    </source>
</evidence>
<evidence type="ECO:0000256" key="3">
    <source>
        <dbReference type="ARBA" id="ARBA00004584"/>
    </source>
</evidence>
<evidence type="ECO:0000256" key="6">
    <source>
        <dbReference type="ARBA" id="ARBA00022454"/>
    </source>
</evidence>
<keyword evidence="12" id="KW-0131">Cell cycle</keyword>
<evidence type="ECO:0000256" key="4">
    <source>
        <dbReference type="ARBA" id="ARBA00006379"/>
    </source>
</evidence>
<dbReference type="GO" id="GO:0005739">
    <property type="term" value="C:mitochondrion"/>
    <property type="evidence" value="ECO:0007669"/>
    <property type="project" value="TreeGrafter"/>
</dbReference>
<dbReference type="FunFam" id="3.40.50.720:FF:000060">
    <property type="entry name" value="Malic enzyme"/>
    <property type="match status" value="1"/>
</dbReference>
<keyword evidence="6" id="KW-0158">Chromosome</keyword>
<evidence type="ECO:0000256" key="1">
    <source>
        <dbReference type="ARBA" id="ARBA00001936"/>
    </source>
</evidence>
<comment type="similarity">
    <text evidence="4">Belongs to the SPC25 family.</text>
</comment>
<dbReference type="GO" id="GO:0007059">
    <property type="term" value="P:chromosome segregation"/>
    <property type="evidence" value="ECO:0007669"/>
    <property type="project" value="InterPro"/>
</dbReference>
<gene>
    <name evidence="17" type="ORF">NMOB1V02_LOCUS9344</name>
</gene>
<evidence type="ECO:0000259" key="16">
    <source>
        <dbReference type="SMART" id="SM01274"/>
    </source>
</evidence>
<sequence length="744" mass="84042">GMAFTLEERQKLGIHGLLPARFKTQEDQVQLCLSNVNRYDEDLNKYVYLASLQDRNERLFYRVLSENVSDLMPIVYTPTVGLVCQKFGLIYRRPRGLFITIHDRGHVYDILRNCFVDVREFILEVFLFLSNQDFLKDPFYIGLRQKRETGEAYDALIDEFMEAVFEDFGNANAFRFLDKYRDRYCTFNDDIQGTASVAVAGILGSLRVTKKKLSDNTFLFQGAGEASLGIANLLVLAMVEEGLDIEKARSKIWLVDRRGLICKGRPEGNLTGHKVHYAHDHEPMYDLEKIVEKMKPTILVGAAGVPKVFTEKILRKMGEMNDIPVIFALSNPTSKAECTAEEAYVNTDGRCVFASGSPFPNYNYKGKEFHPGQGNNAYIFPGVALGVISVGIHQITEGIFLRAAQKLASIVSDDDLSYRRVYPPLNAIRECSVKIAVDIGEYAYRHGLASMIPRPENLEKFIRAQLFEMNYVQSFPDTYNWPESVKCSRFVTMDDMIVGEVDFEEILNKSVRSIMESCERSRAQMISIAESGIRHQDELRDVYSNYVSSAEELIGRTGQGSLEVLQETINGIENDLAVAIAGAAKSYRRAAELEMYSSSVNSEVQSALVNKEWLDPEVQAIKSSGVKRTMKHASDGSKDVKHAQEKLRCILAEINDIEELLSFRITPEEDNALKISFWNLLETSASRRCFCVIRVSKPVIELLSSEPRDVPGLEQLCRNANGVVDFKFLVNLRNVMIKCLTNSV</sequence>
<dbReference type="OrthoDB" id="5365701at2759"/>
<evidence type="ECO:0000256" key="12">
    <source>
        <dbReference type="ARBA" id="ARBA00023306"/>
    </source>
</evidence>
<dbReference type="GO" id="GO:0004473">
    <property type="term" value="F:malate dehydrogenase (decarboxylating) (NADP+) activity"/>
    <property type="evidence" value="ECO:0007669"/>
    <property type="project" value="TreeGrafter"/>
</dbReference>
<keyword evidence="8 14" id="KW-0479">Metal-binding</keyword>
<dbReference type="CDD" id="cd23784">
    <property type="entry name" value="RWD_Spc25"/>
    <property type="match status" value="1"/>
</dbReference>
<dbReference type="PANTHER" id="PTHR23406">
    <property type="entry name" value="MALIC ENZYME-RELATED"/>
    <property type="match status" value="1"/>
</dbReference>
<dbReference type="Gene3D" id="3.40.50.720">
    <property type="entry name" value="NAD(P)-binding Rossmann-like Domain"/>
    <property type="match status" value="1"/>
</dbReference>
<dbReference type="Pfam" id="PF00390">
    <property type="entry name" value="malic"/>
    <property type="match status" value="2"/>
</dbReference>
<dbReference type="InterPro" id="IPR046346">
    <property type="entry name" value="Aminoacid_DH-like_N_sf"/>
</dbReference>
<dbReference type="Gene3D" id="3.30.457.50">
    <property type="entry name" value="Chromosome segregation protein Spc25"/>
    <property type="match status" value="1"/>
</dbReference>
<dbReference type="EMBL" id="CAJPEX010003108">
    <property type="protein sequence ID" value="CAG0921859.1"/>
    <property type="molecule type" value="Genomic_DNA"/>
</dbReference>
<dbReference type="SUPFAM" id="SSF53223">
    <property type="entry name" value="Aminoacid dehydrogenase-like, N-terminal domain"/>
    <property type="match status" value="1"/>
</dbReference>
<dbReference type="InterPro" id="IPR012302">
    <property type="entry name" value="Malic_NAD-bd"/>
</dbReference>
<name>A0A7R9GIK0_9CRUS</name>
<comment type="similarity">
    <text evidence="5 14">Belongs to the malic enzymes family.</text>
</comment>
<dbReference type="SMART" id="SM00919">
    <property type="entry name" value="Malic_M"/>
    <property type="match status" value="1"/>
</dbReference>
<evidence type="ECO:0000256" key="7">
    <source>
        <dbReference type="ARBA" id="ARBA00022618"/>
    </source>
</evidence>
<evidence type="ECO:0000313" key="17">
    <source>
        <dbReference type="EMBL" id="CAD7281707.1"/>
    </source>
</evidence>
<dbReference type="AlphaFoldDB" id="A0A7R9GIK0"/>
<reference evidence="17" key="1">
    <citation type="submission" date="2020-11" db="EMBL/GenBank/DDBJ databases">
        <authorList>
            <person name="Tran Van P."/>
        </authorList>
    </citation>
    <scope>NUCLEOTIDE SEQUENCE</scope>
</reference>
<evidence type="ECO:0000256" key="14">
    <source>
        <dbReference type="RuleBase" id="RU003426"/>
    </source>
</evidence>
<dbReference type="Pfam" id="PF03949">
    <property type="entry name" value="Malic_M"/>
    <property type="match status" value="1"/>
</dbReference>
<evidence type="ECO:0000256" key="10">
    <source>
        <dbReference type="ARBA" id="ARBA00023002"/>
    </source>
</evidence>
<dbReference type="InterPro" id="IPR037062">
    <property type="entry name" value="Malic_N_dom_sf"/>
</dbReference>
<comment type="cofactor">
    <cofactor evidence="1">
        <name>Mn(2+)</name>
        <dbReference type="ChEBI" id="CHEBI:29035"/>
    </cofactor>
</comment>
<evidence type="ECO:0000256" key="5">
    <source>
        <dbReference type="ARBA" id="ARBA00008785"/>
    </source>
</evidence>
<dbReference type="PANTHER" id="PTHR23406:SF90">
    <property type="entry name" value="MALIC ENZYME-RELATED"/>
    <property type="match status" value="1"/>
</dbReference>
<feature type="non-terminal residue" evidence="17">
    <location>
        <position position="1"/>
    </location>
</feature>
<dbReference type="GO" id="GO:0051287">
    <property type="term" value="F:NAD binding"/>
    <property type="evidence" value="ECO:0007669"/>
    <property type="project" value="InterPro"/>
</dbReference>
<comment type="cofactor">
    <cofactor evidence="2">
        <name>Mg(2+)</name>
        <dbReference type="ChEBI" id="CHEBI:18420"/>
    </cofactor>
</comment>
<dbReference type="EMBL" id="OA885145">
    <property type="protein sequence ID" value="CAD7281707.1"/>
    <property type="molecule type" value="Genomic_DNA"/>
</dbReference>
<dbReference type="NCBIfam" id="NF010052">
    <property type="entry name" value="PRK13529.1"/>
    <property type="match status" value="1"/>
</dbReference>
<dbReference type="InterPro" id="IPR015884">
    <property type="entry name" value="Malic_enzyme_CS"/>
</dbReference>
<keyword evidence="10 14" id="KW-0560">Oxidoreductase</keyword>
<dbReference type="InterPro" id="IPR036291">
    <property type="entry name" value="NAD(P)-bd_dom_sf"/>
</dbReference>
<dbReference type="GO" id="GO:0051301">
    <property type="term" value="P:cell division"/>
    <property type="evidence" value="ECO:0007669"/>
    <property type="project" value="UniProtKB-KW"/>
</dbReference>
<evidence type="ECO:0000256" key="2">
    <source>
        <dbReference type="ARBA" id="ARBA00001946"/>
    </source>
</evidence>
<dbReference type="PROSITE" id="PS00331">
    <property type="entry name" value="MALIC_ENZYMES"/>
    <property type="match status" value="1"/>
</dbReference>
<dbReference type="SUPFAM" id="SSF51735">
    <property type="entry name" value="NAD(P)-binding Rossmann-fold domains"/>
    <property type="match status" value="1"/>
</dbReference>
<evidence type="ECO:0000256" key="9">
    <source>
        <dbReference type="ARBA" id="ARBA00022776"/>
    </source>
</evidence>
<dbReference type="GO" id="GO:0006108">
    <property type="term" value="P:malate metabolic process"/>
    <property type="evidence" value="ECO:0007669"/>
    <property type="project" value="TreeGrafter"/>
</dbReference>
<dbReference type="Pfam" id="PF08234">
    <property type="entry name" value="Spindle_Spc25"/>
    <property type="match status" value="1"/>
</dbReference>